<evidence type="ECO:0000256" key="3">
    <source>
        <dbReference type="ARBA" id="ARBA00022741"/>
    </source>
</evidence>
<feature type="transmembrane region" description="Helical" evidence="7">
    <location>
        <begin position="245"/>
        <end position="269"/>
    </location>
</feature>
<evidence type="ECO:0000256" key="5">
    <source>
        <dbReference type="ARBA" id="ARBA00022989"/>
    </source>
</evidence>
<feature type="transmembrane region" description="Helical" evidence="7">
    <location>
        <begin position="151"/>
        <end position="175"/>
    </location>
</feature>
<feature type="transmembrane region" description="Helical" evidence="7">
    <location>
        <begin position="54"/>
        <end position="74"/>
    </location>
</feature>
<dbReference type="InterPro" id="IPR011527">
    <property type="entry name" value="ABC1_TM_dom"/>
</dbReference>
<keyword evidence="3" id="KW-0547">Nucleotide-binding</keyword>
<dbReference type="Gene3D" id="1.20.1560.10">
    <property type="entry name" value="ABC transporter type 1, transmembrane domain"/>
    <property type="match status" value="1"/>
</dbReference>
<dbReference type="SUPFAM" id="SSF90123">
    <property type="entry name" value="ABC transporter transmembrane region"/>
    <property type="match status" value="1"/>
</dbReference>
<dbReference type="CDD" id="cd18549">
    <property type="entry name" value="ABC_6TM_YwjA_like"/>
    <property type="match status" value="1"/>
</dbReference>
<dbReference type="RefSeq" id="WP_307222540.1">
    <property type="nucleotide sequence ID" value="NZ_CP116940.1"/>
</dbReference>
<dbReference type="InterPro" id="IPR003593">
    <property type="entry name" value="AAA+_ATPase"/>
</dbReference>
<keyword evidence="6 7" id="KW-0472">Membrane</keyword>
<feature type="domain" description="ABC transporter" evidence="8">
    <location>
        <begin position="338"/>
        <end position="572"/>
    </location>
</feature>
<keyword evidence="11" id="KW-1185">Reference proteome</keyword>
<dbReference type="PROSITE" id="PS50929">
    <property type="entry name" value="ABC_TM1F"/>
    <property type="match status" value="1"/>
</dbReference>
<protein>
    <submittedName>
        <fullName evidence="10">ATP-binding cassette subfamily B protein</fullName>
    </submittedName>
</protein>
<comment type="subcellular location">
    <subcellularLocation>
        <location evidence="1">Cell membrane</location>
        <topology evidence="1">Multi-pass membrane protein</topology>
    </subcellularLocation>
</comment>
<name>A0ABT9Y466_9FIRM</name>
<evidence type="ECO:0000256" key="4">
    <source>
        <dbReference type="ARBA" id="ARBA00022840"/>
    </source>
</evidence>
<dbReference type="CDD" id="cd03251">
    <property type="entry name" value="ABCC_MsbA"/>
    <property type="match status" value="1"/>
</dbReference>
<dbReference type="PROSITE" id="PS50893">
    <property type="entry name" value="ABC_TRANSPORTER_2"/>
    <property type="match status" value="1"/>
</dbReference>
<keyword evidence="5 7" id="KW-1133">Transmembrane helix</keyword>
<dbReference type="EMBL" id="JAUSUE010000002">
    <property type="protein sequence ID" value="MDQ0202623.1"/>
    <property type="molecule type" value="Genomic_DNA"/>
</dbReference>
<dbReference type="PANTHER" id="PTHR43394:SF1">
    <property type="entry name" value="ATP-BINDING CASSETTE SUB-FAMILY B MEMBER 10, MITOCHONDRIAL"/>
    <property type="match status" value="1"/>
</dbReference>
<keyword evidence="4 10" id="KW-0067">ATP-binding</keyword>
<evidence type="ECO:0000313" key="11">
    <source>
        <dbReference type="Proteomes" id="UP001239167"/>
    </source>
</evidence>
<feature type="transmembrane region" description="Helical" evidence="7">
    <location>
        <begin position="281"/>
        <end position="299"/>
    </location>
</feature>
<dbReference type="GO" id="GO:0005524">
    <property type="term" value="F:ATP binding"/>
    <property type="evidence" value="ECO:0007669"/>
    <property type="project" value="UniProtKB-KW"/>
</dbReference>
<feature type="transmembrane region" description="Helical" evidence="7">
    <location>
        <begin position="17"/>
        <end position="42"/>
    </location>
</feature>
<feature type="domain" description="ABC transmembrane type-1" evidence="9">
    <location>
        <begin position="28"/>
        <end position="304"/>
    </location>
</feature>
<dbReference type="PROSITE" id="PS00211">
    <property type="entry name" value="ABC_TRANSPORTER_1"/>
    <property type="match status" value="1"/>
</dbReference>
<dbReference type="InterPro" id="IPR036640">
    <property type="entry name" value="ABC1_TM_sf"/>
</dbReference>
<dbReference type="InterPro" id="IPR039421">
    <property type="entry name" value="Type_1_exporter"/>
</dbReference>
<comment type="caution">
    <text evidence="10">The sequence shown here is derived from an EMBL/GenBank/DDBJ whole genome shotgun (WGS) entry which is preliminary data.</text>
</comment>
<dbReference type="PANTHER" id="PTHR43394">
    <property type="entry name" value="ATP-DEPENDENT PERMEASE MDL1, MITOCHONDRIAL"/>
    <property type="match status" value="1"/>
</dbReference>
<dbReference type="InterPro" id="IPR003439">
    <property type="entry name" value="ABC_transporter-like_ATP-bd"/>
</dbReference>
<gene>
    <name evidence="10" type="ORF">J2S01_000316</name>
</gene>
<dbReference type="SUPFAM" id="SSF52540">
    <property type="entry name" value="P-loop containing nucleoside triphosphate hydrolases"/>
    <property type="match status" value="1"/>
</dbReference>
<evidence type="ECO:0000256" key="1">
    <source>
        <dbReference type="ARBA" id="ARBA00004651"/>
    </source>
</evidence>
<evidence type="ECO:0000256" key="2">
    <source>
        <dbReference type="ARBA" id="ARBA00022692"/>
    </source>
</evidence>
<dbReference type="Pfam" id="PF00005">
    <property type="entry name" value="ABC_tran"/>
    <property type="match status" value="1"/>
</dbReference>
<reference evidence="10 11" key="1">
    <citation type="submission" date="2023-07" db="EMBL/GenBank/DDBJ databases">
        <title>Genomic Encyclopedia of Type Strains, Phase IV (KMG-IV): sequencing the most valuable type-strain genomes for metagenomic binning, comparative biology and taxonomic classification.</title>
        <authorList>
            <person name="Goeker M."/>
        </authorList>
    </citation>
    <scope>NUCLEOTIDE SEQUENCE [LARGE SCALE GENOMIC DNA]</scope>
    <source>
        <strain evidence="10 11">DSM 16980</strain>
    </source>
</reference>
<dbReference type="InterPro" id="IPR027417">
    <property type="entry name" value="P-loop_NTPase"/>
</dbReference>
<proteinExistence type="predicted"/>
<dbReference type="Proteomes" id="UP001239167">
    <property type="component" value="Unassembled WGS sequence"/>
</dbReference>
<organism evidence="10 11">
    <name type="scientific">Pectinatus haikarae</name>
    <dbReference type="NCBI Taxonomy" id="349096"/>
    <lineage>
        <taxon>Bacteria</taxon>
        <taxon>Bacillati</taxon>
        <taxon>Bacillota</taxon>
        <taxon>Negativicutes</taxon>
        <taxon>Selenomonadales</taxon>
        <taxon>Selenomonadaceae</taxon>
        <taxon>Pectinatus</taxon>
    </lineage>
</organism>
<evidence type="ECO:0000256" key="6">
    <source>
        <dbReference type="ARBA" id="ARBA00023136"/>
    </source>
</evidence>
<dbReference type="InterPro" id="IPR017871">
    <property type="entry name" value="ABC_transporter-like_CS"/>
</dbReference>
<keyword evidence="2 7" id="KW-0812">Transmembrane</keyword>
<evidence type="ECO:0000256" key="7">
    <source>
        <dbReference type="SAM" id="Phobius"/>
    </source>
</evidence>
<dbReference type="Pfam" id="PF00664">
    <property type="entry name" value="ABC_membrane"/>
    <property type="match status" value="1"/>
</dbReference>
<evidence type="ECO:0000259" key="8">
    <source>
        <dbReference type="PROSITE" id="PS50893"/>
    </source>
</evidence>
<evidence type="ECO:0000259" key="9">
    <source>
        <dbReference type="PROSITE" id="PS50929"/>
    </source>
</evidence>
<accession>A0ABT9Y466</accession>
<evidence type="ECO:0000313" key="10">
    <source>
        <dbReference type="EMBL" id="MDQ0202623.1"/>
    </source>
</evidence>
<sequence length="580" mass="66205">MDIFKRFIEFYKPHKRLFFFDLICATWVAAVDLSFPQLLYYSTHVLFVQGEKDIFRSCMLIACIMIVMYIIRYYCQHYITTWGHIMGARMESEMRRRLFEKYQELSFAYYDKNNTGIMMSKLVSDLFDISELAHHGPENIFLAVLEITGAFILMGMINIHLTMILFFIMCMMLFFGISQNRKMKAVFLDNRRKIADVNSSLQDSLAGIRVVKSFGNEKLEHAKFSRSNDEFLHSKTESYLAMGRFVAGGGIFVGLSYMAVLSAGGYFIAQRTLQPTDLAVFALYIGIFLNPINMLVNFTEQFQKGYTGFCRFVEIMDTDVSIKNSENAQDIGTAKGDISYNHVSFHYEKTQQVLENIDFHVKAGKTVALVGPSGGGKTTICSLLPRFYDVTEGSICIDGKDIREITLESLRRNIGIVQQDVYMFNGTIKSNIAYGAPDASDEEITAAAKQANIHDFIMTLPDRYDSLVGERGTRLSGGQKQRISIARVFLKNPNILILDEATSALDNESERYIKESLELLSKNRTTLVVAHRLSTIQNADEILVIRHHGIIERGSHDELIKMNGLYARYYRMQFYKQAEK</sequence>
<dbReference type="SMART" id="SM00382">
    <property type="entry name" value="AAA"/>
    <property type="match status" value="1"/>
</dbReference>
<dbReference type="Gene3D" id="3.40.50.300">
    <property type="entry name" value="P-loop containing nucleotide triphosphate hydrolases"/>
    <property type="match status" value="1"/>
</dbReference>